<name>A0ACB6V0S7_9ASCO</name>
<gene>
    <name evidence="1" type="ORF">D0Z00_003602</name>
</gene>
<dbReference type="Proteomes" id="UP000744676">
    <property type="component" value="Unassembled WGS sequence"/>
</dbReference>
<evidence type="ECO:0000313" key="1">
    <source>
        <dbReference type="EMBL" id="KAF5094303.1"/>
    </source>
</evidence>
<organism evidence="1 2">
    <name type="scientific">Geotrichum galactomycetum</name>
    <dbReference type="NCBI Taxonomy" id="27317"/>
    <lineage>
        <taxon>Eukaryota</taxon>
        <taxon>Fungi</taxon>
        <taxon>Dikarya</taxon>
        <taxon>Ascomycota</taxon>
        <taxon>Saccharomycotina</taxon>
        <taxon>Dipodascomycetes</taxon>
        <taxon>Dipodascales</taxon>
        <taxon>Dipodascaceae</taxon>
        <taxon>Geotrichum</taxon>
    </lineage>
</organism>
<dbReference type="EMBL" id="QVQA01000170">
    <property type="protein sequence ID" value="KAF5094303.1"/>
    <property type="molecule type" value="Genomic_DNA"/>
</dbReference>
<evidence type="ECO:0000313" key="2">
    <source>
        <dbReference type="Proteomes" id="UP000744676"/>
    </source>
</evidence>
<keyword evidence="2" id="KW-1185">Reference proteome</keyword>
<accession>A0ACB6V0S7</accession>
<comment type="caution">
    <text evidence="1">The sequence shown here is derived from an EMBL/GenBank/DDBJ whole genome shotgun (WGS) entry which is preliminary data.</text>
</comment>
<proteinExistence type="predicted"/>
<sequence length="330" mass="36799">MTQTVPSESASMMGRAPAETADLKKKKKKEERKQSRVVGATTAGFRALASQIFALYVRVPVKLFRPTRIEPHASYTIADTFRAGFMAGTMQSLAAAPIDAIVTRFSVSEILHHQEHQQRSMWSYSLEKLREIGPRGVFAGYPISFVKESLGFAFFFSTFEAIKGPWYRSYMWLRGHAEGEGSRVVYPSFILAAGAFAAVSVQLVHYPVGKIQKLFLMRLESLNAIAKSTSTAAAPSMLREGTGLLTRRGIYKRTFKQADKIVRKQHKELGLPLPTKPSGVALMWTRWLYSGFVRATVSTLPSTSLGLVVFEIMRIKYAADLQDLDDVFQA</sequence>
<protein>
    <submittedName>
        <fullName evidence="1">Uncharacterized protein</fullName>
    </submittedName>
</protein>
<reference evidence="1 2" key="1">
    <citation type="journal article" date="2020" name="Front. Microbiol.">
        <title>Phenotypic and Genetic Characterization of the Cheese Ripening Yeast Geotrichum candidum.</title>
        <authorList>
            <person name="Perkins V."/>
            <person name="Vignola S."/>
            <person name="Lessard M.H."/>
            <person name="Plante P.L."/>
            <person name="Corbeil J."/>
            <person name="Dugat-Bony E."/>
            <person name="Frenette M."/>
            <person name="Labrie S."/>
        </authorList>
    </citation>
    <scope>NUCLEOTIDE SEQUENCE [LARGE SCALE GENOMIC DNA]</scope>
    <source>
        <strain evidence="1 2">LMA-1147</strain>
    </source>
</reference>